<organism evidence="2 3">
    <name type="scientific">Candidatus Limenecus avicola</name>
    <dbReference type="NCBI Taxonomy" id="2840847"/>
    <lineage>
        <taxon>Bacteria</taxon>
        <taxon>Bacillati</taxon>
        <taxon>Bacillota</taxon>
        <taxon>Clostridia</taxon>
        <taxon>Eubacteriales</taxon>
        <taxon>Clostridiaceae</taxon>
        <taxon>Clostridiaceae incertae sedis</taxon>
        <taxon>Candidatus Limenecus</taxon>
    </lineage>
</organism>
<name>A0A9D1N037_9CLOT</name>
<protein>
    <submittedName>
        <fullName evidence="2">Uncharacterized protein</fullName>
    </submittedName>
</protein>
<evidence type="ECO:0000313" key="3">
    <source>
        <dbReference type="Proteomes" id="UP000886748"/>
    </source>
</evidence>
<feature type="transmembrane region" description="Helical" evidence="1">
    <location>
        <begin position="21"/>
        <end position="39"/>
    </location>
</feature>
<keyword evidence="1" id="KW-0472">Membrane</keyword>
<dbReference type="Proteomes" id="UP000886748">
    <property type="component" value="Unassembled WGS sequence"/>
</dbReference>
<evidence type="ECO:0000256" key="1">
    <source>
        <dbReference type="SAM" id="Phobius"/>
    </source>
</evidence>
<dbReference type="AlphaFoldDB" id="A0A9D1N037"/>
<reference evidence="2" key="2">
    <citation type="journal article" date="2021" name="PeerJ">
        <title>Extensive microbial diversity within the chicken gut microbiome revealed by metagenomics and culture.</title>
        <authorList>
            <person name="Gilroy R."/>
            <person name="Ravi A."/>
            <person name="Getino M."/>
            <person name="Pursley I."/>
            <person name="Horton D.L."/>
            <person name="Alikhan N.F."/>
            <person name="Baker D."/>
            <person name="Gharbi K."/>
            <person name="Hall N."/>
            <person name="Watson M."/>
            <person name="Adriaenssens E.M."/>
            <person name="Foster-Nyarko E."/>
            <person name="Jarju S."/>
            <person name="Secka A."/>
            <person name="Antonio M."/>
            <person name="Oren A."/>
            <person name="Chaudhuri R.R."/>
            <person name="La Ragione R."/>
            <person name="Hildebrand F."/>
            <person name="Pallen M.J."/>
        </authorList>
    </citation>
    <scope>NUCLEOTIDE SEQUENCE</scope>
    <source>
        <strain evidence="2">CHK154-7741</strain>
    </source>
</reference>
<reference evidence="2" key="1">
    <citation type="submission" date="2020-10" db="EMBL/GenBank/DDBJ databases">
        <authorList>
            <person name="Gilroy R."/>
        </authorList>
    </citation>
    <scope>NUCLEOTIDE SEQUENCE</scope>
    <source>
        <strain evidence="2">CHK154-7741</strain>
    </source>
</reference>
<accession>A0A9D1N037</accession>
<sequence length="492" mass="51494">MKASQKKIYEKRIAGFSLAEALITLLIICVIAIASAPVITKKHRAKLNLPHGAFACYWDGNQLISKYVINGEESDGKVIYDNEEGRYGCEFNPPVKAKNFVATIVGGGGGGGGGASIKIGEQNGRNVLKAAGWDSSRNKTGIGVSPIFSSVIGSWRYNRISNVAIEPIDPNPRITWGDVKNHIYSYKAEASRSDLSTAQITQGADLPSLGSDAHQGLNHDYTLISALTNYNTKFFKSFNLVTRNINGGSDCASGYWNSYGGCKYYADAYGAGGKGSMFYHNVGAHITERQQANSGQNGYIAIVKGPVYAGLGGGAGKTVQIPYADIPQKSLLFPGKGGKGGTPSPNVYYSTTGIYYNTSITHGDDGEDSFIKNGSHILGGTGADDVDPLDSTTYSTKTNSDGSIYAGNGDMADVLTSKKTGTGGLGGLNSGNTSIDGTTQTVFKDSKTISNFNDIYGAGSGGGGGTVSAESSDNVDLGYGAQGSSGLVFIQW</sequence>
<keyword evidence="1" id="KW-1133">Transmembrane helix</keyword>
<proteinExistence type="predicted"/>
<evidence type="ECO:0000313" key="2">
    <source>
        <dbReference type="EMBL" id="HIU92451.1"/>
    </source>
</evidence>
<gene>
    <name evidence="2" type="ORF">IAD26_04885</name>
</gene>
<dbReference type="EMBL" id="DVOD01000034">
    <property type="protein sequence ID" value="HIU92451.1"/>
    <property type="molecule type" value="Genomic_DNA"/>
</dbReference>
<keyword evidence="1" id="KW-0812">Transmembrane</keyword>
<comment type="caution">
    <text evidence="2">The sequence shown here is derived from an EMBL/GenBank/DDBJ whole genome shotgun (WGS) entry which is preliminary data.</text>
</comment>